<evidence type="ECO:0000256" key="5">
    <source>
        <dbReference type="SAM" id="MobiDB-lite"/>
    </source>
</evidence>
<dbReference type="PANTHER" id="PTHR34976:SF2">
    <property type="entry name" value="TYPE VII SECRETION SYSTEM PROTEIN ESSD"/>
    <property type="match status" value="1"/>
</dbReference>
<dbReference type="Pfam" id="PF04740">
    <property type="entry name" value="LXG"/>
    <property type="match status" value="1"/>
</dbReference>
<dbReference type="AlphaFoldDB" id="A0AAX6N6S6"/>
<comment type="similarity">
    <text evidence="3">In the N-terminal section; belongs to the LXG family.</text>
</comment>
<accession>A0AAX6N6S6</accession>
<evidence type="ECO:0000313" key="8">
    <source>
        <dbReference type="Proteomes" id="UP001269400"/>
    </source>
</evidence>
<feature type="domain" description="LXG" evidence="6">
    <location>
        <begin position="1"/>
        <end position="236"/>
    </location>
</feature>
<feature type="region of interest" description="Disordered" evidence="5">
    <location>
        <begin position="475"/>
        <end position="501"/>
    </location>
</feature>
<evidence type="ECO:0000256" key="3">
    <source>
        <dbReference type="ARBA" id="ARBA00034117"/>
    </source>
</evidence>
<dbReference type="InterPro" id="IPR006829">
    <property type="entry name" value="LXG_dom"/>
</dbReference>
<name>A0AAX6N6S6_PRIAR</name>
<dbReference type="GO" id="GO:0005576">
    <property type="term" value="C:extracellular region"/>
    <property type="evidence" value="ECO:0007669"/>
    <property type="project" value="UniProtKB-SubCell"/>
</dbReference>
<dbReference type="EMBL" id="JAPTGD010000001">
    <property type="protein sequence ID" value="MDU9691195.1"/>
    <property type="molecule type" value="Genomic_DNA"/>
</dbReference>
<dbReference type="Pfam" id="PF14449">
    <property type="entry name" value="PT-TG"/>
    <property type="match status" value="1"/>
</dbReference>
<dbReference type="InterPro" id="IPR027797">
    <property type="entry name" value="PT-TG_dom"/>
</dbReference>
<evidence type="ECO:0000256" key="1">
    <source>
        <dbReference type="ARBA" id="ARBA00004613"/>
    </source>
</evidence>
<reference evidence="7" key="1">
    <citation type="journal article" date="2022" name="J Environ Chem Eng">
        <title>Biodegradation of petroleum oil using a constructed nonpathogenic and heavy metal-tolerant bacterial consortium isolated from marine sponges.</title>
        <authorList>
            <person name="Dechsakulwatana C."/>
            <person name="Rungsihiranrut A."/>
            <person name="Muangchinda C."/>
            <person name="Ningthoujam R."/>
            <person name="Klankeo P."/>
            <person name="Pinyakong O."/>
        </authorList>
    </citation>
    <scope>NUCLEOTIDE SEQUENCE</scope>
    <source>
        <strain evidence="7">TL01-2</strain>
    </source>
</reference>
<feature type="coiled-coil region" evidence="4">
    <location>
        <begin position="98"/>
        <end position="129"/>
    </location>
</feature>
<keyword evidence="4" id="KW-0175">Coiled coil</keyword>
<proteinExistence type="inferred from homology"/>
<organism evidence="7 8">
    <name type="scientific">Priestia aryabhattai</name>
    <name type="common">Bacillus aryabhattai</name>
    <dbReference type="NCBI Taxonomy" id="412384"/>
    <lineage>
        <taxon>Bacteria</taxon>
        <taxon>Bacillati</taxon>
        <taxon>Bacillota</taxon>
        <taxon>Bacilli</taxon>
        <taxon>Bacillales</taxon>
        <taxon>Bacillaceae</taxon>
        <taxon>Priestia</taxon>
    </lineage>
</organism>
<evidence type="ECO:0000259" key="6">
    <source>
        <dbReference type="PROSITE" id="PS51756"/>
    </source>
</evidence>
<dbReference type="InterPro" id="IPR032871">
    <property type="entry name" value="AHH_dom_containing"/>
</dbReference>
<protein>
    <submittedName>
        <fullName evidence="7">T7SS effector LXG polymorphic toxin</fullName>
    </submittedName>
</protein>
<dbReference type="Proteomes" id="UP001269400">
    <property type="component" value="Unassembled WGS sequence"/>
</dbReference>
<comment type="caution">
    <text evidence="7">The sequence shown here is derived from an EMBL/GenBank/DDBJ whole genome shotgun (WGS) entry which is preliminary data.</text>
</comment>
<feature type="compositionally biased region" description="Low complexity" evidence="5">
    <location>
        <begin position="482"/>
        <end position="494"/>
    </location>
</feature>
<comment type="subcellular location">
    <subcellularLocation>
        <location evidence="1">Secreted</location>
    </subcellularLocation>
</comment>
<evidence type="ECO:0000313" key="7">
    <source>
        <dbReference type="EMBL" id="MDU9691195.1"/>
    </source>
</evidence>
<keyword evidence="2" id="KW-0964">Secreted</keyword>
<dbReference type="PANTHER" id="PTHR34976">
    <property type="entry name" value="RIBONUCLEASE YQCG-RELATED"/>
    <property type="match status" value="1"/>
</dbReference>
<dbReference type="InterPro" id="IPR051768">
    <property type="entry name" value="Bact_secretion_toxin"/>
</dbReference>
<evidence type="ECO:0000256" key="2">
    <source>
        <dbReference type="ARBA" id="ARBA00022525"/>
    </source>
</evidence>
<sequence>MGKVYEASSLLAYAKERVSTYKKLNEELGELKKALQGVANLDTEFQGKGADQIKKFYQMQVDVVGYWEALVSANHAYFSVLSERAHEEKLDGHTIVDVSFLEHELEVANNQATQMIEEQHKDLKDILNDIHDILPLDAFSTKDVQSKLKSADKKRASTITAVEKLDHNWSTEYASLDENYQSVKSSVDELEALTSQGSGAYQVVFDTKAYHNSEKYKIQQKISQNTKSYLKAKKEEKTYYENKRQAEIEANKPWYEKTWEVVSTFTGEATGYYDYKRATEGVDPVTGKKLSATQRATAAAMAAAGFIPVVGWIGKGAKGAKGVYKAGKGINAAHDALLAYKNPKSFHVLQNTEKGLYGLVGTNGAYEYVTGKDVLGNELDEDERKSALIGAFGGLFGSGAGAVITQKVAKDTKEAIQGAKVLGEQAKHTFKETSNLANTTGVQRHLAFAGESAVSESSLYSKSSSHLENNIYKTTSDWNVPSKGSGRGSQSSKSLEAVNSETRSAETLSKNLDIINKLEFNQASKAKLAAAVKEGLVDPASWKGSLVAPSKDVTHLTNRELQAINLRLSKEKILKIIPVKRKVNADRIQRLRLMAAKKAEQYANQVRKNQAWTLQKTHSKSKQDSVILSDELKNAGIIRPKNSQAHHIVPVNDGGMREYLEKYGIDINSAANGVFITAKEFKFWPGQVVHHLYGDYWLTGKSFWGHGKVYKDYLKDSILRIDNAPIPHEQKTELIVNLLDKTRKDLLTGKIDFLYRN</sequence>
<gene>
    <name evidence="7" type="ORF">O0Q50_08460</name>
</gene>
<dbReference type="PROSITE" id="PS51756">
    <property type="entry name" value="LXG"/>
    <property type="match status" value="1"/>
</dbReference>
<dbReference type="Pfam" id="PF14412">
    <property type="entry name" value="AHH"/>
    <property type="match status" value="1"/>
</dbReference>
<evidence type="ECO:0000256" key="4">
    <source>
        <dbReference type="SAM" id="Coils"/>
    </source>
</evidence>
<dbReference type="RefSeq" id="WP_052191897.1">
    <property type="nucleotide sequence ID" value="NZ_JAPTGD010000001.1"/>
</dbReference>
<reference evidence="7" key="2">
    <citation type="submission" date="2022-12" db="EMBL/GenBank/DDBJ databases">
        <authorList>
            <person name="Dechsakulwatana C."/>
            <person name="Rungsihiranrut A."/>
            <person name="Muangchinda C."/>
            <person name="Ningthoujam R."/>
            <person name="Klankeo P."/>
            <person name="Pinyakong O."/>
        </authorList>
    </citation>
    <scope>NUCLEOTIDE SEQUENCE</scope>
    <source>
        <strain evidence="7">TL01-2</strain>
    </source>
</reference>